<keyword evidence="5" id="KW-1185">Reference proteome</keyword>
<evidence type="ECO:0000256" key="1">
    <source>
        <dbReference type="ARBA" id="ARBA00023157"/>
    </source>
</evidence>
<evidence type="ECO:0000313" key="5">
    <source>
        <dbReference type="Proteomes" id="UP001519460"/>
    </source>
</evidence>
<feature type="chain" id="PRO_5044838180" description="C-type lectin domain-containing protein" evidence="2">
    <location>
        <begin position="22"/>
        <end position="351"/>
    </location>
</feature>
<keyword evidence="2" id="KW-0732">Signal</keyword>
<dbReference type="PROSITE" id="PS00615">
    <property type="entry name" value="C_TYPE_LECTIN_1"/>
    <property type="match status" value="2"/>
</dbReference>
<dbReference type="InterPro" id="IPR016186">
    <property type="entry name" value="C-type_lectin-like/link_sf"/>
</dbReference>
<feature type="domain" description="C-type lectin" evidence="3">
    <location>
        <begin position="150"/>
        <end position="225"/>
    </location>
</feature>
<proteinExistence type="predicted"/>
<dbReference type="EMBL" id="JACVVK020000080">
    <property type="protein sequence ID" value="KAK7494848.1"/>
    <property type="molecule type" value="Genomic_DNA"/>
</dbReference>
<feature type="domain" description="C-type lectin" evidence="3">
    <location>
        <begin position="245"/>
        <end position="338"/>
    </location>
</feature>
<evidence type="ECO:0000259" key="3">
    <source>
        <dbReference type="PROSITE" id="PS50041"/>
    </source>
</evidence>
<dbReference type="PANTHER" id="PTHR22803">
    <property type="entry name" value="MANNOSE, PHOSPHOLIPASE, LECTIN RECEPTOR RELATED"/>
    <property type="match status" value="1"/>
</dbReference>
<gene>
    <name evidence="4" type="ORF">BaRGS_00013975</name>
</gene>
<organism evidence="4 5">
    <name type="scientific">Batillaria attramentaria</name>
    <dbReference type="NCBI Taxonomy" id="370345"/>
    <lineage>
        <taxon>Eukaryota</taxon>
        <taxon>Metazoa</taxon>
        <taxon>Spiralia</taxon>
        <taxon>Lophotrochozoa</taxon>
        <taxon>Mollusca</taxon>
        <taxon>Gastropoda</taxon>
        <taxon>Caenogastropoda</taxon>
        <taxon>Sorbeoconcha</taxon>
        <taxon>Cerithioidea</taxon>
        <taxon>Batillariidae</taxon>
        <taxon>Batillaria</taxon>
    </lineage>
</organism>
<dbReference type="SUPFAM" id="SSF56436">
    <property type="entry name" value="C-type lectin-like"/>
    <property type="match status" value="3"/>
</dbReference>
<dbReference type="Pfam" id="PF00059">
    <property type="entry name" value="Lectin_C"/>
    <property type="match status" value="2"/>
</dbReference>
<accession>A0ABD0L6A6</accession>
<keyword evidence="1" id="KW-1015">Disulfide bond</keyword>
<dbReference type="SMART" id="SM00034">
    <property type="entry name" value="CLECT"/>
    <property type="match status" value="3"/>
</dbReference>
<dbReference type="InterPro" id="IPR018378">
    <property type="entry name" value="C-type_lectin_CS"/>
</dbReference>
<name>A0ABD0L6A6_9CAEN</name>
<dbReference type="InterPro" id="IPR016187">
    <property type="entry name" value="CTDL_fold"/>
</dbReference>
<evidence type="ECO:0000313" key="4">
    <source>
        <dbReference type="EMBL" id="KAK7494848.1"/>
    </source>
</evidence>
<protein>
    <recommendedName>
        <fullName evidence="3">C-type lectin domain-containing protein</fullName>
    </recommendedName>
</protein>
<dbReference type="InterPro" id="IPR050111">
    <property type="entry name" value="C-type_lectin/snaclec_domain"/>
</dbReference>
<sequence length="351" mass="38745">MATEVLALFLTAVSFFWISEGAHCPTGWTLHDNSCYIYISDSYNWHDAQANCAMWEAGRLVEIDSAAENVFVTNMARANSADAVWIGLNDIAQEGKWVWDSSQQPAQFTNWGHGQPDNHNFQHEPEDCAAACETLEGRLVEIDSAEENAYVTNMARAKGGDSVWIGLQDIAEEGIWVWASSHEPAEFTNWGPGQPDNLNSHHEHEDCAMIWHLSAEGKWNDGNCESGHTASICEKEILGDGIAACEALEGHLVEIDSAAENARVTNMAREHGGDSVWIGLHDIAEEGKWVWASSHEPAEFTNWGPGQPDNLNSHHEHEDCAMIWHLSAEGKWNDGNCESGHIASICETPEV</sequence>
<reference evidence="4 5" key="1">
    <citation type="journal article" date="2023" name="Sci. Data">
        <title>Genome assembly of the Korean intertidal mud-creeper Batillaria attramentaria.</title>
        <authorList>
            <person name="Patra A.K."/>
            <person name="Ho P.T."/>
            <person name="Jun S."/>
            <person name="Lee S.J."/>
            <person name="Kim Y."/>
            <person name="Won Y.J."/>
        </authorList>
    </citation>
    <scope>NUCLEOTIDE SEQUENCE [LARGE SCALE GENOMIC DNA]</scope>
    <source>
        <strain evidence="4">Wonlab-2016</strain>
    </source>
</reference>
<dbReference type="AlphaFoldDB" id="A0ABD0L6A6"/>
<evidence type="ECO:0000256" key="2">
    <source>
        <dbReference type="SAM" id="SignalP"/>
    </source>
</evidence>
<feature type="domain" description="C-type lectin" evidence="3">
    <location>
        <begin position="31"/>
        <end position="153"/>
    </location>
</feature>
<dbReference type="CDD" id="cd00037">
    <property type="entry name" value="CLECT"/>
    <property type="match status" value="3"/>
</dbReference>
<dbReference type="PROSITE" id="PS50041">
    <property type="entry name" value="C_TYPE_LECTIN_2"/>
    <property type="match status" value="3"/>
</dbReference>
<dbReference type="Proteomes" id="UP001519460">
    <property type="component" value="Unassembled WGS sequence"/>
</dbReference>
<dbReference type="Gene3D" id="3.10.100.10">
    <property type="entry name" value="Mannose-Binding Protein A, subunit A"/>
    <property type="match status" value="3"/>
</dbReference>
<comment type="caution">
    <text evidence="4">The sequence shown here is derived from an EMBL/GenBank/DDBJ whole genome shotgun (WGS) entry which is preliminary data.</text>
</comment>
<dbReference type="InterPro" id="IPR001304">
    <property type="entry name" value="C-type_lectin-like"/>
</dbReference>
<feature type="signal peptide" evidence="2">
    <location>
        <begin position="1"/>
        <end position="21"/>
    </location>
</feature>